<dbReference type="OrthoDB" id="9806359at2"/>
<dbReference type="PANTHER" id="PTHR46390:SF1">
    <property type="entry name" value="MANNOSE-1-PHOSPHATE GUANYLYLTRANSFERASE"/>
    <property type="match status" value="1"/>
</dbReference>
<evidence type="ECO:0000313" key="3">
    <source>
        <dbReference type="Proteomes" id="UP000008514"/>
    </source>
</evidence>
<organism evidence="2 3">
    <name type="scientific">Psychroflexus torquis (strain ATCC 700755 / CIP 106069 / ACAM 623)</name>
    <dbReference type="NCBI Taxonomy" id="313595"/>
    <lineage>
        <taxon>Bacteria</taxon>
        <taxon>Pseudomonadati</taxon>
        <taxon>Bacteroidota</taxon>
        <taxon>Flavobacteriia</taxon>
        <taxon>Flavobacteriales</taxon>
        <taxon>Flavobacteriaceae</taxon>
        <taxon>Psychroflexus</taxon>
    </lineage>
</organism>
<dbReference type="HOGENOM" id="CLU_035527_4_3_10"/>
<evidence type="ECO:0000313" key="2">
    <source>
        <dbReference type="EMBL" id="AFU68482.1"/>
    </source>
</evidence>
<dbReference type="Pfam" id="PF01050">
    <property type="entry name" value="MannoseP_isomer"/>
    <property type="match status" value="1"/>
</dbReference>
<dbReference type="InterPro" id="IPR014710">
    <property type="entry name" value="RmlC-like_jellyroll"/>
</dbReference>
<dbReference type="InterPro" id="IPR011051">
    <property type="entry name" value="RmlC_Cupin_sf"/>
</dbReference>
<dbReference type="PANTHER" id="PTHR46390">
    <property type="entry name" value="MANNOSE-1-PHOSPHATE GUANYLYLTRANSFERASE"/>
    <property type="match status" value="1"/>
</dbReference>
<dbReference type="AlphaFoldDB" id="K4ID50"/>
<evidence type="ECO:0000259" key="1">
    <source>
        <dbReference type="Pfam" id="PF01050"/>
    </source>
</evidence>
<proteinExistence type="predicted"/>
<dbReference type="InterPro" id="IPR051161">
    <property type="entry name" value="Mannose-6P_isomerase_type2"/>
</dbReference>
<dbReference type="eggNOG" id="COG0662">
    <property type="taxonomic scope" value="Bacteria"/>
</dbReference>
<dbReference type="Gene3D" id="2.60.120.10">
    <property type="entry name" value="Jelly Rolls"/>
    <property type="match status" value="1"/>
</dbReference>
<gene>
    <name evidence="2" type="ordered locus">P700755_001606</name>
</gene>
<dbReference type="Proteomes" id="UP000008514">
    <property type="component" value="Chromosome"/>
</dbReference>
<sequence>MEHEERPWGKYFVLEDAPTHKVKRIEVKPGGRLSYQYHHKRSEVWTIVQGKARITLNDVDTDHAAGNVIEIPLDAKHRIMNIGEETLVFVEVQLGTYFGEDDIVRIEDDYNRE</sequence>
<dbReference type="CDD" id="cd02213">
    <property type="entry name" value="cupin_PMI_typeII_C"/>
    <property type="match status" value="1"/>
</dbReference>
<reference evidence="2" key="2">
    <citation type="submission" date="2012-09" db="EMBL/GenBank/DDBJ databases">
        <title>The complete sequence of Psychroflexus torquis an extreme psychrophile from sea-ice that is stimulated by light.</title>
        <authorList>
            <person name="Feng S."/>
            <person name="Powell S.M."/>
            <person name="Bowman J.P."/>
        </authorList>
    </citation>
    <scope>NUCLEOTIDE SEQUENCE [LARGE SCALE GENOMIC DNA]</scope>
    <source>
        <strain evidence="2">ATCC 700755</strain>
    </source>
</reference>
<dbReference type="RefSeq" id="WP_015024079.1">
    <property type="nucleotide sequence ID" value="NC_018721.1"/>
</dbReference>
<dbReference type="GO" id="GO:0009298">
    <property type="term" value="P:GDP-mannose biosynthetic process"/>
    <property type="evidence" value="ECO:0007669"/>
    <property type="project" value="TreeGrafter"/>
</dbReference>
<dbReference type="EMBL" id="CP003879">
    <property type="protein sequence ID" value="AFU68482.1"/>
    <property type="molecule type" value="Genomic_DNA"/>
</dbReference>
<accession>K4ID50</accession>
<dbReference type="GO" id="GO:0016853">
    <property type="term" value="F:isomerase activity"/>
    <property type="evidence" value="ECO:0007669"/>
    <property type="project" value="UniProtKB-KW"/>
</dbReference>
<name>K4ID50_PSYTT</name>
<keyword evidence="3" id="KW-1185">Reference proteome</keyword>
<protein>
    <submittedName>
        <fullName evidence="2">Mannose 6-phosphate isomerase</fullName>
    </submittedName>
</protein>
<dbReference type="STRING" id="313595.P700755_001606"/>
<keyword evidence="2" id="KW-0413">Isomerase</keyword>
<dbReference type="GO" id="GO:0005976">
    <property type="term" value="P:polysaccharide metabolic process"/>
    <property type="evidence" value="ECO:0007669"/>
    <property type="project" value="InterPro"/>
</dbReference>
<reference evidence="2" key="1">
    <citation type="submission" date="2006-03" db="EMBL/GenBank/DDBJ databases">
        <authorList>
            <person name="Bowman J."/>
            <person name="Ferriera S."/>
            <person name="Johnson J."/>
            <person name="Kravitz S."/>
            <person name="Halpern A."/>
            <person name="Remington K."/>
            <person name="Beeson K."/>
            <person name="Tran B."/>
            <person name="Rogers Y.-H."/>
            <person name="Friedman R."/>
            <person name="Venter J.C."/>
        </authorList>
    </citation>
    <scope>NUCLEOTIDE SEQUENCE [LARGE SCALE GENOMIC DNA]</scope>
    <source>
        <strain evidence="2">ATCC 700755</strain>
    </source>
</reference>
<dbReference type="InterPro" id="IPR001538">
    <property type="entry name" value="Man6P_isomerase-2_C"/>
</dbReference>
<feature type="domain" description="Mannose-6-phosphate isomerase type II C-terminal" evidence="1">
    <location>
        <begin position="6"/>
        <end position="108"/>
    </location>
</feature>
<dbReference type="KEGG" id="ptq:P700755_001606"/>
<dbReference type="GO" id="GO:0004475">
    <property type="term" value="F:mannose-1-phosphate guanylyltransferase (GTP) activity"/>
    <property type="evidence" value="ECO:0007669"/>
    <property type="project" value="TreeGrafter"/>
</dbReference>
<dbReference type="SUPFAM" id="SSF51182">
    <property type="entry name" value="RmlC-like cupins"/>
    <property type="match status" value="1"/>
</dbReference>